<proteinExistence type="inferred from homology"/>
<evidence type="ECO:0000256" key="3">
    <source>
        <dbReference type="ARBA" id="ARBA00022676"/>
    </source>
</evidence>
<dbReference type="GO" id="GO:0016757">
    <property type="term" value="F:glycosyltransferase activity"/>
    <property type="evidence" value="ECO:0007669"/>
    <property type="project" value="UniProtKB-KW"/>
</dbReference>
<evidence type="ECO:0000256" key="2">
    <source>
        <dbReference type="ARBA" id="ARBA00006739"/>
    </source>
</evidence>
<dbReference type="InterPro" id="IPR029044">
    <property type="entry name" value="Nucleotide-diphossugar_trans"/>
</dbReference>
<reference evidence="7" key="1">
    <citation type="journal article" date="2014" name="Int. J. Syst. Evol. Microbiol.">
        <title>Complete genome sequence of Corynebacterium casei LMG S-19264T (=DSM 44701T), isolated from a smear-ripened cheese.</title>
        <authorList>
            <consortium name="US DOE Joint Genome Institute (JGI-PGF)"/>
            <person name="Walter F."/>
            <person name="Albersmeier A."/>
            <person name="Kalinowski J."/>
            <person name="Ruckert C."/>
        </authorList>
    </citation>
    <scope>NUCLEOTIDE SEQUENCE</scope>
    <source>
        <strain evidence="7">CGMCC 1.15178</strain>
    </source>
</reference>
<dbReference type="CDD" id="cd04186">
    <property type="entry name" value="GT_2_like_c"/>
    <property type="match status" value="1"/>
</dbReference>
<dbReference type="SUPFAM" id="SSF53448">
    <property type="entry name" value="Nucleotide-diphospho-sugar transferases"/>
    <property type="match status" value="1"/>
</dbReference>
<sequence length="460" mass="51872">MIQKKRRTQLSGKGRLVKSASSTSHGYPDGLKAGYEEGMRLGFDSFGKLFAGTSIIIPSYNQVDYLKQCIESISENTSVPYEIIVVDNASDDGTAKYLRTVGKNVRHRILESNRGFAGAVNIGMMMAKGTTMLLLNNDTIVTENWLSNMLQCLDSDPRIGMVGPVTNYISGDQRIDVPYTDVRDMPGFARRFNVLDPGKWQRTDRLTGFCLLFRRELWERTGFLDEGYTIGNFEDDDFNIRVRLQGYSLVIARDTFIHHYGSVSMKELGGRFNEVNDHNLQFYIEKWGNPQELIHDVKERLHPRVEQTAGMPLPLQPQGETAFFPQHVAVRGVGQTVYWIEKGKRRPIEGFSAIPVVRVSQADLRRWPVGEGISAEAVADCWHVHPLPNEPFPDGMIVKVADGRIYTMEEGKRRNLITPAAAEAWALHLKPEELVLSTEEIDLLPEGWPVIPPSRVAPQL</sequence>
<keyword evidence="3" id="KW-0328">Glycosyltransferase</keyword>
<dbReference type="Gene3D" id="3.90.550.10">
    <property type="entry name" value="Spore Coat Polysaccharide Biosynthesis Protein SpsA, Chain A"/>
    <property type="match status" value="1"/>
</dbReference>
<dbReference type="Proteomes" id="UP000612456">
    <property type="component" value="Unassembled WGS sequence"/>
</dbReference>
<gene>
    <name evidence="7" type="ORF">GCM10010911_04240</name>
</gene>
<evidence type="ECO:0000313" key="7">
    <source>
        <dbReference type="EMBL" id="GGD49850.1"/>
    </source>
</evidence>
<dbReference type="RefSeq" id="WP_188988661.1">
    <property type="nucleotide sequence ID" value="NZ_BMHP01000001.1"/>
</dbReference>
<evidence type="ECO:0000256" key="1">
    <source>
        <dbReference type="ARBA" id="ARBA00004776"/>
    </source>
</evidence>
<comment type="caution">
    <text evidence="7">The sequence shown here is derived from an EMBL/GenBank/DDBJ whole genome shotgun (WGS) entry which is preliminary data.</text>
</comment>
<feature type="domain" description="Glycosyltransferase 2-like" evidence="6">
    <location>
        <begin position="54"/>
        <end position="216"/>
    </location>
</feature>
<comment type="pathway">
    <text evidence="1">Cell wall biogenesis; cell wall polysaccharide biosynthesis.</text>
</comment>
<reference evidence="7" key="2">
    <citation type="submission" date="2020-09" db="EMBL/GenBank/DDBJ databases">
        <authorList>
            <person name="Sun Q."/>
            <person name="Zhou Y."/>
        </authorList>
    </citation>
    <scope>NUCLEOTIDE SEQUENCE</scope>
    <source>
        <strain evidence="7">CGMCC 1.15178</strain>
    </source>
</reference>
<keyword evidence="8" id="KW-1185">Reference proteome</keyword>
<evidence type="ECO:0000313" key="8">
    <source>
        <dbReference type="Proteomes" id="UP000612456"/>
    </source>
</evidence>
<evidence type="ECO:0000259" key="6">
    <source>
        <dbReference type="Pfam" id="PF00535"/>
    </source>
</evidence>
<dbReference type="PANTHER" id="PTHR43179:SF12">
    <property type="entry name" value="GALACTOFURANOSYLTRANSFERASE GLFT2"/>
    <property type="match status" value="1"/>
</dbReference>
<evidence type="ECO:0000256" key="4">
    <source>
        <dbReference type="ARBA" id="ARBA00022679"/>
    </source>
</evidence>
<protein>
    <recommendedName>
        <fullName evidence="6">Glycosyltransferase 2-like domain-containing protein</fullName>
    </recommendedName>
</protein>
<dbReference type="PANTHER" id="PTHR43179">
    <property type="entry name" value="RHAMNOSYLTRANSFERASE WBBL"/>
    <property type="match status" value="1"/>
</dbReference>
<feature type="region of interest" description="Disordered" evidence="5">
    <location>
        <begin position="1"/>
        <end position="25"/>
    </location>
</feature>
<name>A0A916YL46_9BACL</name>
<dbReference type="Pfam" id="PF00535">
    <property type="entry name" value="Glycos_transf_2"/>
    <property type="match status" value="1"/>
</dbReference>
<dbReference type="InterPro" id="IPR001173">
    <property type="entry name" value="Glyco_trans_2-like"/>
</dbReference>
<dbReference type="AlphaFoldDB" id="A0A916YL46"/>
<keyword evidence="4" id="KW-0808">Transferase</keyword>
<dbReference type="EMBL" id="BMHP01000001">
    <property type="protein sequence ID" value="GGD49850.1"/>
    <property type="molecule type" value="Genomic_DNA"/>
</dbReference>
<comment type="similarity">
    <text evidence="2">Belongs to the glycosyltransferase 2 family.</text>
</comment>
<accession>A0A916YL46</accession>
<organism evidence="7 8">
    <name type="scientific">Paenibacillus nasutitermitis</name>
    <dbReference type="NCBI Taxonomy" id="1652958"/>
    <lineage>
        <taxon>Bacteria</taxon>
        <taxon>Bacillati</taxon>
        <taxon>Bacillota</taxon>
        <taxon>Bacilli</taxon>
        <taxon>Bacillales</taxon>
        <taxon>Paenibacillaceae</taxon>
        <taxon>Paenibacillus</taxon>
    </lineage>
</organism>
<evidence type="ECO:0000256" key="5">
    <source>
        <dbReference type="SAM" id="MobiDB-lite"/>
    </source>
</evidence>